<evidence type="ECO:0000313" key="2">
    <source>
        <dbReference type="EMBL" id="KAF2133543.1"/>
    </source>
</evidence>
<feature type="region of interest" description="Disordered" evidence="1">
    <location>
        <begin position="16"/>
        <end position="138"/>
    </location>
</feature>
<feature type="region of interest" description="Disordered" evidence="1">
    <location>
        <begin position="284"/>
        <end position="317"/>
    </location>
</feature>
<evidence type="ECO:0000256" key="1">
    <source>
        <dbReference type="SAM" id="MobiDB-lite"/>
    </source>
</evidence>
<feature type="compositionally biased region" description="Low complexity" evidence="1">
    <location>
        <begin position="111"/>
        <end position="135"/>
    </location>
</feature>
<dbReference type="OrthoDB" id="3944862at2759"/>
<feature type="region of interest" description="Disordered" evidence="1">
    <location>
        <begin position="372"/>
        <end position="391"/>
    </location>
</feature>
<accession>A0A6A6AQR3</accession>
<protein>
    <submittedName>
        <fullName evidence="2">Uncharacterized protein</fullName>
    </submittedName>
</protein>
<feature type="compositionally biased region" description="Basic and acidic residues" evidence="1">
    <location>
        <begin position="99"/>
        <end position="110"/>
    </location>
</feature>
<feature type="region of interest" description="Disordered" evidence="1">
    <location>
        <begin position="549"/>
        <end position="571"/>
    </location>
</feature>
<feature type="compositionally biased region" description="Acidic residues" evidence="1">
    <location>
        <begin position="414"/>
        <end position="436"/>
    </location>
</feature>
<feature type="compositionally biased region" description="Low complexity" evidence="1">
    <location>
        <begin position="336"/>
        <end position="352"/>
    </location>
</feature>
<gene>
    <name evidence="2" type="ORF">P153DRAFT_381974</name>
</gene>
<feature type="region of interest" description="Disordered" evidence="1">
    <location>
        <begin position="194"/>
        <end position="256"/>
    </location>
</feature>
<feature type="compositionally biased region" description="Polar residues" evidence="1">
    <location>
        <begin position="447"/>
        <end position="456"/>
    </location>
</feature>
<feature type="region of interest" description="Disordered" evidence="1">
    <location>
        <begin position="407"/>
        <end position="513"/>
    </location>
</feature>
<feature type="compositionally biased region" description="Polar residues" evidence="1">
    <location>
        <begin position="197"/>
        <end position="217"/>
    </location>
</feature>
<feature type="compositionally biased region" description="Basic and acidic residues" evidence="1">
    <location>
        <begin position="80"/>
        <end position="89"/>
    </location>
</feature>
<organism evidence="2 3">
    <name type="scientific">Dothidotthia symphoricarpi CBS 119687</name>
    <dbReference type="NCBI Taxonomy" id="1392245"/>
    <lineage>
        <taxon>Eukaryota</taxon>
        <taxon>Fungi</taxon>
        <taxon>Dikarya</taxon>
        <taxon>Ascomycota</taxon>
        <taxon>Pezizomycotina</taxon>
        <taxon>Dothideomycetes</taxon>
        <taxon>Pleosporomycetidae</taxon>
        <taxon>Pleosporales</taxon>
        <taxon>Dothidotthiaceae</taxon>
        <taxon>Dothidotthia</taxon>
    </lineage>
</organism>
<dbReference type="EMBL" id="ML977499">
    <property type="protein sequence ID" value="KAF2133543.1"/>
    <property type="molecule type" value="Genomic_DNA"/>
</dbReference>
<feature type="region of interest" description="Disordered" evidence="1">
    <location>
        <begin position="336"/>
        <end position="355"/>
    </location>
</feature>
<proteinExistence type="predicted"/>
<evidence type="ECO:0000313" key="3">
    <source>
        <dbReference type="Proteomes" id="UP000799771"/>
    </source>
</evidence>
<dbReference type="AlphaFoldDB" id="A0A6A6AQR3"/>
<sequence>MDPISGCLTVTSVSSYTITNNPSADPLDTTRATSNNPYFSEKELDSDVSSSEASSQDSTQHHPLSKNAQPMKRTMSDLTVQDHGKRQDSAADEVQAVLRFDEGTSLHDDQPTTSQSRSSLRPSRPTPHRSSSTSQIRLRSQYHDPASPPAILQEQLITHTKHAARHAVQPTRSGQMRTVSKRVCYTSIRRSGPDVQWYSSTHSSSDADLPESPTQSKEPYPKTAPLKTCLKHKAKSATTSPPSEPREDADTSTGPRILRRVKTVDFEEATKPLLLLSPLPATAKKATDDKMKRDVSKRTGRARPRCPSTPNTKKSALAGTAVTRADVHVIATAFTSDPTSTSAPSPATATPTKQIIESQTTCYEILWDAIPPTPTRRRRTSSLRSSATRGLERVNSKLADWSGTQNAPTLVVFPDDDGYALTDDDDDGEEEDEDGHEEGHTPILAPPNSQHTSATPSRPPSRAASLDGLSPTAAGLNGTSPLLAPHPESAHGGVSRKKPPTSSRKLSNLEDSDVKFRGHRDSVTIAHTRLIRGGGVVPELFAREESVAMGRRRMHARNRAAAGAGVRDLGE</sequence>
<dbReference type="GeneID" id="54410528"/>
<keyword evidence="3" id="KW-1185">Reference proteome</keyword>
<reference evidence="2" key="1">
    <citation type="journal article" date="2020" name="Stud. Mycol.">
        <title>101 Dothideomycetes genomes: a test case for predicting lifestyles and emergence of pathogens.</title>
        <authorList>
            <person name="Haridas S."/>
            <person name="Albert R."/>
            <person name="Binder M."/>
            <person name="Bloem J."/>
            <person name="Labutti K."/>
            <person name="Salamov A."/>
            <person name="Andreopoulos B."/>
            <person name="Baker S."/>
            <person name="Barry K."/>
            <person name="Bills G."/>
            <person name="Bluhm B."/>
            <person name="Cannon C."/>
            <person name="Castanera R."/>
            <person name="Culley D."/>
            <person name="Daum C."/>
            <person name="Ezra D."/>
            <person name="Gonzalez J."/>
            <person name="Henrissat B."/>
            <person name="Kuo A."/>
            <person name="Liang C."/>
            <person name="Lipzen A."/>
            <person name="Lutzoni F."/>
            <person name="Magnuson J."/>
            <person name="Mondo S."/>
            <person name="Nolan M."/>
            <person name="Ohm R."/>
            <person name="Pangilinan J."/>
            <person name="Park H.-J."/>
            <person name="Ramirez L."/>
            <person name="Alfaro M."/>
            <person name="Sun H."/>
            <person name="Tritt A."/>
            <person name="Yoshinaga Y."/>
            <person name="Zwiers L.-H."/>
            <person name="Turgeon B."/>
            <person name="Goodwin S."/>
            <person name="Spatafora J."/>
            <person name="Crous P."/>
            <person name="Grigoriev I."/>
        </authorList>
    </citation>
    <scope>NUCLEOTIDE SEQUENCE</scope>
    <source>
        <strain evidence="2">CBS 119687</strain>
    </source>
</reference>
<feature type="compositionally biased region" description="Low complexity" evidence="1">
    <location>
        <begin position="559"/>
        <end position="571"/>
    </location>
</feature>
<feature type="compositionally biased region" description="Basic and acidic residues" evidence="1">
    <location>
        <begin position="285"/>
        <end position="297"/>
    </location>
</feature>
<name>A0A6A6AQR3_9PLEO</name>
<dbReference type="Proteomes" id="UP000799771">
    <property type="component" value="Unassembled WGS sequence"/>
</dbReference>
<feature type="compositionally biased region" description="Low complexity" evidence="1">
    <location>
        <begin position="47"/>
        <end position="58"/>
    </location>
</feature>
<dbReference type="RefSeq" id="XP_033527930.1">
    <property type="nucleotide sequence ID" value="XM_033670096.1"/>
</dbReference>